<dbReference type="AlphaFoldDB" id="A0AAW1F4D9"/>
<comment type="function">
    <text evidence="12">Component of the nexin-dynein regulatory complex (N-DRC), a key regulator of ciliary/flagellar motility which maintains the alignment and integrity of the distal axoneme and regulates microtubule sliding in motile axonemes. Plays a critical role in the assembly of N-DRC and also stabilizes the assembly of multiple inner dynein arms and radial spokes. Coassembles with DRC1 to form a central scaffold needed for assembly of the N-DRC and its attachment to the outer doublet microtubules.</text>
</comment>
<dbReference type="EMBL" id="JBCEZU010000111">
    <property type="protein sequence ID" value="KAK9529376.1"/>
    <property type="molecule type" value="Genomic_DNA"/>
</dbReference>
<proteinExistence type="inferred from homology"/>
<keyword evidence="2" id="KW-0963">Cytoplasm</keyword>
<feature type="coiled-coil region" evidence="13">
    <location>
        <begin position="389"/>
        <end position="416"/>
    </location>
</feature>
<dbReference type="PANTHER" id="PTHR21625:SF0">
    <property type="entry name" value="DYNEIN REGULATORY COMPLEX SUBUNIT 2"/>
    <property type="match status" value="1"/>
</dbReference>
<evidence type="ECO:0000256" key="7">
    <source>
        <dbReference type="ARBA" id="ARBA00023273"/>
    </source>
</evidence>
<evidence type="ECO:0000256" key="11">
    <source>
        <dbReference type="ARBA" id="ARBA00041517"/>
    </source>
</evidence>
<evidence type="ECO:0000256" key="10">
    <source>
        <dbReference type="ARBA" id="ARBA00040899"/>
    </source>
</evidence>
<sequence length="466" mass="54209">MAPKKKGRPSKKKGRPKTEEEMLMLQQQKAMAEEEKAKKEEERLALFLKDKLQKEEKNTAVNLLKLNEGWRSILRQSRAGELRGDVEVLSQTFERQRDVLDNVVKTLQHDLQGAELQWAQVRRVHLHQVERLRARQHQRLTLVQQQWETVLQKLSSSFISERERVSSHLLQCRGDVVDASFSLEQQHRAAMEEIYKWYLKSIQKLNAEDKKLKDLEGEVKKVKKTKELKTEQQNLKDLLVQRQQLISMNDKEVKKVEKMKENVVRLRDKLNKRETEKQSLEEHLKDERKAAIMRNHSLQDQQNRGRAAARKRLTELMVQNDATARKLKAAIAKGSKVLRVAEMCHKLERQLKDVPLVVSPEDKRQETTGPETDGPDKEMSALQQLMGKINTSVLQREALRKRRDDLNRQLRLLLHQRQHAMTFGDPDVGGCHALLNVRRAPTTTAPSHADRRYNVIEGVHAVKHAL</sequence>
<evidence type="ECO:0000256" key="1">
    <source>
        <dbReference type="ARBA" id="ARBA00004611"/>
    </source>
</evidence>
<evidence type="ECO:0000256" key="2">
    <source>
        <dbReference type="ARBA" id="ARBA00022490"/>
    </source>
</evidence>
<dbReference type="GO" id="GO:0060285">
    <property type="term" value="P:cilium-dependent cell motility"/>
    <property type="evidence" value="ECO:0007669"/>
    <property type="project" value="TreeGrafter"/>
</dbReference>
<keyword evidence="17" id="KW-1185">Reference proteome</keyword>
<keyword evidence="7" id="KW-0966">Cell projection</keyword>
<keyword evidence="3" id="KW-0282">Flagellum</keyword>
<dbReference type="PANTHER" id="PTHR21625">
    <property type="entry name" value="NYD-SP28 PROTEIN"/>
    <property type="match status" value="1"/>
</dbReference>
<keyword evidence="5" id="KW-0969">Cilium</keyword>
<dbReference type="Proteomes" id="UP001488805">
    <property type="component" value="Unassembled WGS sequence"/>
</dbReference>
<evidence type="ECO:0000256" key="13">
    <source>
        <dbReference type="SAM" id="Coils"/>
    </source>
</evidence>
<dbReference type="GO" id="GO:0003352">
    <property type="term" value="P:regulation of cilium movement"/>
    <property type="evidence" value="ECO:0007669"/>
    <property type="project" value="TreeGrafter"/>
</dbReference>
<feature type="region of interest" description="Disordered" evidence="14">
    <location>
        <begin position="358"/>
        <end position="377"/>
    </location>
</feature>
<evidence type="ECO:0000256" key="9">
    <source>
        <dbReference type="ARBA" id="ARBA00038424"/>
    </source>
</evidence>
<evidence type="ECO:0000313" key="17">
    <source>
        <dbReference type="Proteomes" id="UP001488805"/>
    </source>
</evidence>
<dbReference type="InterPro" id="IPR039750">
    <property type="entry name" value="DRC1/DRC2"/>
</dbReference>
<evidence type="ECO:0000259" key="15">
    <source>
        <dbReference type="Pfam" id="PF14772"/>
    </source>
</evidence>
<feature type="compositionally biased region" description="Basic residues" evidence="14">
    <location>
        <begin position="1"/>
        <end position="15"/>
    </location>
</feature>
<gene>
    <name evidence="16" type="ORF">VZT92_013474</name>
</gene>
<evidence type="ECO:0000256" key="14">
    <source>
        <dbReference type="SAM" id="MobiDB-lite"/>
    </source>
</evidence>
<keyword evidence="4 13" id="KW-0175">Coiled coil</keyword>
<evidence type="ECO:0000256" key="3">
    <source>
        <dbReference type="ARBA" id="ARBA00022846"/>
    </source>
</evidence>
<protein>
    <recommendedName>
        <fullName evidence="10">Dynein regulatory complex subunit 2</fullName>
    </recommendedName>
    <alternativeName>
        <fullName evidence="11">Coiled-coil domain-containing protein 65</fullName>
    </alternativeName>
</protein>
<name>A0AAW1F4D9_ZOAVI</name>
<organism evidence="16 17">
    <name type="scientific">Zoarces viviparus</name>
    <name type="common">Viviparous eelpout</name>
    <name type="synonym">Blennius viviparus</name>
    <dbReference type="NCBI Taxonomy" id="48416"/>
    <lineage>
        <taxon>Eukaryota</taxon>
        <taxon>Metazoa</taxon>
        <taxon>Chordata</taxon>
        <taxon>Craniata</taxon>
        <taxon>Vertebrata</taxon>
        <taxon>Euteleostomi</taxon>
        <taxon>Actinopterygii</taxon>
        <taxon>Neopterygii</taxon>
        <taxon>Teleostei</taxon>
        <taxon>Neoteleostei</taxon>
        <taxon>Acanthomorphata</taxon>
        <taxon>Eupercaria</taxon>
        <taxon>Perciformes</taxon>
        <taxon>Cottioidei</taxon>
        <taxon>Zoarcales</taxon>
        <taxon>Zoarcidae</taxon>
        <taxon>Zoarcinae</taxon>
        <taxon>Zoarces</taxon>
    </lineage>
</organism>
<comment type="subcellular location">
    <subcellularLocation>
        <location evidence="1">Cytoplasm</location>
        <location evidence="1">Cytoskeleton</location>
        <location evidence="1">Flagellum axoneme</location>
    </subcellularLocation>
    <subcellularLocation>
        <location evidence="8">Cytoplasm</location>
        <location evidence="8">Cytoskeleton</location>
        <location evidence="8">Flagellum basal body</location>
    </subcellularLocation>
</comment>
<evidence type="ECO:0000256" key="4">
    <source>
        <dbReference type="ARBA" id="ARBA00023054"/>
    </source>
</evidence>
<accession>A0AAW1F4D9</accession>
<comment type="similarity">
    <text evidence="9">Belongs to the DRC2 family.</text>
</comment>
<reference evidence="16 17" key="1">
    <citation type="journal article" date="2024" name="Genome Biol. Evol.">
        <title>Chromosome-level genome assembly of the viviparous eelpout Zoarces viviparus.</title>
        <authorList>
            <person name="Fuhrmann N."/>
            <person name="Brasseur M.V."/>
            <person name="Bakowski C.E."/>
            <person name="Podsiadlowski L."/>
            <person name="Prost S."/>
            <person name="Krehenwinkel H."/>
            <person name="Mayer C."/>
        </authorList>
    </citation>
    <scope>NUCLEOTIDE SEQUENCE [LARGE SCALE GENOMIC DNA]</scope>
    <source>
        <strain evidence="16">NO-MEL_2022_Ind0_liver</strain>
    </source>
</reference>
<dbReference type="Pfam" id="PF14772">
    <property type="entry name" value="NYD-SP28"/>
    <property type="match status" value="1"/>
</dbReference>
<evidence type="ECO:0000256" key="12">
    <source>
        <dbReference type="ARBA" id="ARBA00045865"/>
    </source>
</evidence>
<feature type="domain" description="Dynein regulatory complex protein 1/2 N-terminal" evidence="15">
    <location>
        <begin position="28"/>
        <end position="129"/>
    </location>
</feature>
<evidence type="ECO:0000256" key="8">
    <source>
        <dbReference type="ARBA" id="ARBA00037841"/>
    </source>
</evidence>
<dbReference type="GO" id="GO:0070286">
    <property type="term" value="P:axonemal dynein complex assembly"/>
    <property type="evidence" value="ECO:0007669"/>
    <property type="project" value="InterPro"/>
</dbReference>
<keyword evidence="6" id="KW-0206">Cytoskeleton</keyword>
<comment type="caution">
    <text evidence="16">The sequence shown here is derived from an EMBL/GenBank/DDBJ whole genome shotgun (WGS) entry which is preliminary data.</text>
</comment>
<dbReference type="InterPro" id="IPR039505">
    <property type="entry name" value="DRC1/2_N"/>
</dbReference>
<evidence type="ECO:0000256" key="5">
    <source>
        <dbReference type="ARBA" id="ARBA00023069"/>
    </source>
</evidence>
<evidence type="ECO:0000313" key="16">
    <source>
        <dbReference type="EMBL" id="KAK9529376.1"/>
    </source>
</evidence>
<feature type="coiled-coil region" evidence="13">
    <location>
        <begin position="205"/>
        <end position="290"/>
    </location>
</feature>
<dbReference type="GO" id="GO:0005858">
    <property type="term" value="C:axonemal dynein complex"/>
    <property type="evidence" value="ECO:0007669"/>
    <property type="project" value="InterPro"/>
</dbReference>
<evidence type="ECO:0000256" key="6">
    <source>
        <dbReference type="ARBA" id="ARBA00023212"/>
    </source>
</evidence>
<feature type="region of interest" description="Disordered" evidence="14">
    <location>
        <begin position="1"/>
        <end position="36"/>
    </location>
</feature>